<feature type="region of interest" description="Disordered" evidence="1">
    <location>
        <begin position="348"/>
        <end position="380"/>
    </location>
</feature>
<feature type="compositionally biased region" description="Gly residues" evidence="1">
    <location>
        <begin position="256"/>
        <end position="269"/>
    </location>
</feature>
<proteinExistence type="predicted"/>
<feature type="compositionally biased region" description="Low complexity" evidence="1">
    <location>
        <begin position="487"/>
        <end position="501"/>
    </location>
</feature>
<evidence type="ECO:0000313" key="3">
    <source>
        <dbReference type="Proteomes" id="UP000037510"/>
    </source>
</evidence>
<accession>A0A0L7KX62</accession>
<dbReference type="STRING" id="104452.A0A0L7KX62"/>
<dbReference type="AlphaFoldDB" id="A0A0L7KX62"/>
<gene>
    <name evidence="2" type="ORF">OBRU01_19230</name>
</gene>
<feature type="region of interest" description="Disordered" evidence="1">
    <location>
        <begin position="71"/>
        <end position="109"/>
    </location>
</feature>
<protein>
    <submittedName>
        <fullName evidence="2">Uncharacterized protein</fullName>
    </submittedName>
</protein>
<feature type="non-terminal residue" evidence="2">
    <location>
        <position position="521"/>
    </location>
</feature>
<evidence type="ECO:0000256" key="1">
    <source>
        <dbReference type="SAM" id="MobiDB-lite"/>
    </source>
</evidence>
<feature type="region of interest" description="Disordered" evidence="1">
    <location>
        <begin position="246"/>
        <end position="285"/>
    </location>
</feature>
<dbReference type="EMBL" id="JTDY01004722">
    <property type="protein sequence ID" value="KOB67832.1"/>
    <property type="molecule type" value="Genomic_DNA"/>
</dbReference>
<feature type="region of interest" description="Disordered" evidence="1">
    <location>
        <begin position="477"/>
        <end position="521"/>
    </location>
</feature>
<name>A0A0L7KX62_OPEBR</name>
<reference evidence="2 3" key="1">
    <citation type="journal article" date="2015" name="Genome Biol. Evol.">
        <title>The genome of winter moth (Operophtera brumata) provides a genomic perspective on sexual dimorphism and phenology.</title>
        <authorList>
            <person name="Derks M.F."/>
            <person name="Smit S."/>
            <person name="Salis L."/>
            <person name="Schijlen E."/>
            <person name="Bossers A."/>
            <person name="Mateman C."/>
            <person name="Pijl A.S."/>
            <person name="de Ridder D."/>
            <person name="Groenen M.A."/>
            <person name="Visser M.E."/>
            <person name="Megens H.J."/>
        </authorList>
    </citation>
    <scope>NUCLEOTIDE SEQUENCE [LARGE SCALE GENOMIC DNA]</scope>
    <source>
        <strain evidence="2">WM2013NL</strain>
        <tissue evidence="2">Head and thorax</tissue>
    </source>
</reference>
<evidence type="ECO:0000313" key="2">
    <source>
        <dbReference type="EMBL" id="KOB67832.1"/>
    </source>
</evidence>
<keyword evidence="3" id="KW-1185">Reference proteome</keyword>
<feature type="compositionally biased region" description="Low complexity" evidence="1">
    <location>
        <begin position="511"/>
        <end position="521"/>
    </location>
</feature>
<comment type="caution">
    <text evidence="2">The sequence shown here is derived from an EMBL/GenBank/DDBJ whole genome shotgun (WGS) entry which is preliminary data.</text>
</comment>
<sequence length="521" mass="58254">MRAPRRRARPRERWLLTRKTWRYMSDAGRRLVPDGNNRPEDVPRLEAYFQEVCAKEPRFLLWRKSSYPGAIPKPRRKKRARGGSVRARSPPVDEPPATVPTRPTDLLIGHTSGGRFDIAKLRRDFFTNPSAPSSSNSFLAGVHTSVLKPASPVAEEDDTDLVDLLRRFLKLEDEEPPSTDSEELVKALRAFLRKQGDVRPSDGDTEPARRALAEHLARHGRVAHSERAVRDLLGDKNSLKRLYQDLRKPKPYRGARSGGSGGGPSGFGSGSFVAIGGAPRPANRSRVLGATRGLDGDHRSHSPPLSPPPLIEVQHESFEEKYEECGTQTVPIPEETLVALERAYREQLEAATVPTSPTSPPSERKTGRRRSSVDHDDVRQSVTDHVMRYFRMARKKSVDTDKDRFKRINYDKNLRNIKPRTPGDFDDDEFNKGCQTVDDWILTYRELQFASVATTPTSPTQNTSFLSTLLSRGASSVTSNVSAGGMQKSRSSSSVVQSVSKRLWRTRSRSSSRAAASWTPQ</sequence>
<organism evidence="2 3">
    <name type="scientific">Operophtera brumata</name>
    <name type="common">Winter moth</name>
    <name type="synonym">Phalaena brumata</name>
    <dbReference type="NCBI Taxonomy" id="104452"/>
    <lineage>
        <taxon>Eukaryota</taxon>
        <taxon>Metazoa</taxon>
        <taxon>Ecdysozoa</taxon>
        <taxon>Arthropoda</taxon>
        <taxon>Hexapoda</taxon>
        <taxon>Insecta</taxon>
        <taxon>Pterygota</taxon>
        <taxon>Neoptera</taxon>
        <taxon>Endopterygota</taxon>
        <taxon>Lepidoptera</taxon>
        <taxon>Glossata</taxon>
        <taxon>Ditrysia</taxon>
        <taxon>Geometroidea</taxon>
        <taxon>Geometridae</taxon>
        <taxon>Larentiinae</taxon>
        <taxon>Operophtera</taxon>
    </lineage>
</organism>
<dbReference type="Proteomes" id="UP000037510">
    <property type="component" value="Unassembled WGS sequence"/>
</dbReference>